<dbReference type="AlphaFoldDB" id="A0A8S4MZW8"/>
<dbReference type="GO" id="GO:0004930">
    <property type="term" value="F:G protein-coupled receptor activity"/>
    <property type="evidence" value="ECO:0007669"/>
    <property type="project" value="UniProtKB-KW"/>
</dbReference>
<keyword evidence="4 6" id="KW-0472">Membrane</keyword>
<evidence type="ECO:0000256" key="1">
    <source>
        <dbReference type="ARBA" id="ARBA00004370"/>
    </source>
</evidence>
<dbReference type="InterPro" id="IPR017452">
    <property type="entry name" value="GPCR_Rhodpsn_7TM"/>
</dbReference>
<feature type="transmembrane region" description="Helical" evidence="6">
    <location>
        <begin position="114"/>
        <end position="134"/>
    </location>
</feature>
<reference evidence="8" key="1">
    <citation type="submission" date="2022-03" db="EMBL/GenBank/DDBJ databases">
        <authorList>
            <person name="Martin C."/>
        </authorList>
    </citation>
    <scope>NUCLEOTIDE SEQUENCE</scope>
</reference>
<dbReference type="PROSITE" id="PS00237">
    <property type="entry name" value="G_PROTEIN_RECEP_F1_1"/>
    <property type="match status" value="1"/>
</dbReference>
<organism evidence="8 9">
    <name type="scientific">Owenia fusiformis</name>
    <name type="common">Polychaete worm</name>
    <dbReference type="NCBI Taxonomy" id="6347"/>
    <lineage>
        <taxon>Eukaryota</taxon>
        <taxon>Metazoa</taxon>
        <taxon>Spiralia</taxon>
        <taxon>Lophotrochozoa</taxon>
        <taxon>Annelida</taxon>
        <taxon>Polychaeta</taxon>
        <taxon>Sedentaria</taxon>
        <taxon>Canalipalpata</taxon>
        <taxon>Sabellida</taxon>
        <taxon>Oweniida</taxon>
        <taxon>Oweniidae</taxon>
        <taxon>Owenia</taxon>
    </lineage>
</organism>
<keyword evidence="5" id="KW-0807">Transducer</keyword>
<feature type="transmembrane region" description="Helical" evidence="6">
    <location>
        <begin position="309"/>
        <end position="335"/>
    </location>
</feature>
<feature type="transmembrane region" description="Helical" evidence="6">
    <location>
        <begin position="275"/>
        <end position="297"/>
    </location>
</feature>
<feature type="transmembrane region" description="Helical" evidence="6">
    <location>
        <begin position="27"/>
        <end position="49"/>
    </location>
</feature>
<evidence type="ECO:0000259" key="7">
    <source>
        <dbReference type="PROSITE" id="PS50262"/>
    </source>
</evidence>
<evidence type="ECO:0000256" key="6">
    <source>
        <dbReference type="SAM" id="Phobius"/>
    </source>
</evidence>
<evidence type="ECO:0000313" key="8">
    <source>
        <dbReference type="EMBL" id="CAH1774061.1"/>
    </source>
</evidence>
<dbReference type="GO" id="GO:0016020">
    <property type="term" value="C:membrane"/>
    <property type="evidence" value="ECO:0007669"/>
    <property type="project" value="UniProtKB-SubCell"/>
</dbReference>
<keyword evidence="9" id="KW-1185">Reference proteome</keyword>
<dbReference type="Gene3D" id="1.20.1070.10">
    <property type="entry name" value="Rhodopsin 7-helix transmembrane proteins"/>
    <property type="match status" value="1"/>
</dbReference>
<accession>A0A8S4MZW8</accession>
<evidence type="ECO:0000256" key="4">
    <source>
        <dbReference type="ARBA" id="ARBA00023136"/>
    </source>
</evidence>
<dbReference type="PROSITE" id="PS50262">
    <property type="entry name" value="G_PROTEIN_RECEP_F1_2"/>
    <property type="match status" value="1"/>
</dbReference>
<comment type="similarity">
    <text evidence="5">Belongs to the G-protein coupled receptor 1 family.</text>
</comment>
<feature type="domain" description="G-protein coupled receptors family 1 profile" evidence="7">
    <location>
        <begin position="9"/>
        <end position="332"/>
    </location>
</feature>
<comment type="subcellular location">
    <subcellularLocation>
        <location evidence="1">Membrane</location>
    </subcellularLocation>
</comment>
<keyword evidence="2 5" id="KW-0812">Transmembrane</keyword>
<protein>
    <recommendedName>
        <fullName evidence="7">G-protein coupled receptors family 1 profile domain-containing protein</fullName>
    </recommendedName>
</protein>
<feature type="non-terminal residue" evidence="8">
    <location>
        <position position="1"/>
    </location>
</feature>
<dbReference type="Pfam" id="PF00001">
    <property type="entry name" value="7tm_1"/>
    <property type="match status" value="1"/>
</dbReference>
<evidence type="ECO:0000256" key="3">
    <source>
        <dbReference type="ARBA" id="ARBA00022989"/>
    </source>
</evidence>
<dbReference type="CDD" id="cd14978">
    <property type="entry name" value="7tmA_FMRFamide_R-like"/>
    <property type="match status" value="1"/>
</dbReference>
<keyword evidence="3 6" id="KW-1133">Transmembrane helix</keyword>
<keyword evidence="5" id="KW-0297">G-protein coupled receptor</keyword>
<feature type="transmembrane region" description="Helical" evidence="6">
    <location>
        <begin position="69"/>
        <end position="93"/>
    </location>
</feature>
<dbReference type="PANTHER" id="PTHR46641">
    <property type="entry name" value="FMRFAMIDE RECEPTOR-RELATED"/>
    <property type="match status" value="1"/>
</dbReference>
<comment type="caution">
    <text evidence="8">The sequence shown here is derived from an EMBL/GenBank/DDBJ whole genome shotgun (WGS) entry which is preliminary data.</text>
</comment>
<proteinExistence type="inferred from homology"/>
<dbReference type="PANTHER" id="PTHR46641:SF2">
    <property type="entry name" value="FMRFAMIDE RECEPTOR"/>
    <property type="match status" value="1"/>
</dbReference>
<gene>
    <name evidence="8" type="ORF">OFUS_LOCUS1582</name>
</gene>
<keyword evidence="5" id="KW-0675">Receptor</keyword>
<dbReference type="OrthoDB" id="10011262at2759"/>
<dbReference type="InterPro" id="IPR000276">
    <property type="entry name" value="GPCR_Rhodpsn"/>
</dbReference>
<dbReference type="InterPro" id="IPR052954">
    <property type="entry name" value="GPCR-Ligand_Int"/>
</dbReference>
<dbReference type="SUPFAM" id="SSF81321">
    <property type="entry name" value="Family A G protein-coupled receptor-like"/>
    <property type="match status" value="1"/>
</dbReference>
<sequence length="404" mass="45394">LFCLFGFIGNILIIIVLQKSKRNSNCIILQALAVFDIVFLIYTLLYTVLRSVYPYTGSLKSYYDLGAYIIAYVLPVGWTAQTGTIWMATAVTVDRFIIVSRPFKAYRMCTNTNAKRTVVVISVIAVLFNIPRWIHYQYVAFNSGGLPNATFVSHLSGEVTLNGWNEDLYRFIYHIILAFIFLFSIPIITMIILNIKLVHEIKKSKKLQRTLTCMVHDTGTAVRQTGTDVSQTVTAVRQTGTAVRQTGIAVSQARTAVGQTGTAGRHSNHNTNITLNLVIMITVVIICQTPDFISAIIGSNNEFYVPDNILIPFLGIKESLLVFNSTVNFYLYCIFHPTFRRRLHQMCNCKAIKKPIKKQEASPLTNITRLHTAHDNLAFVSSTYDLANLKSAHVKCISYKSLDI</sequence>
<dbReference type="EMBL" id="CAIIXF020000001">
    <property type="protein sequence ID" value="CAH1774061.1"/>
    <property type="molecule type" value="Genomic_DNA"/>
</dbReference>
<feature type="transmembrane region" description="Helical" evidence="6">
    <location>
        <begin position="171"/>
        <end position="195"/>
    </location>
</feature>
<dbReference type="PRINTS" id="PR00237">
    <property type="entry name" value="GPCRRHODOPSN"/>
</dbReference>
<evidence type="ECO:0000256" key="5">
    <source>
        <dbReference type="RuleBase" id="RU000688"/>
    </source>
</evidence>
<name>A0A8S4MZW8_OWEFU</name>
<evidence type="ECO:0000313" key="9">
    <source>
        <dbReference type="Proteomes" id="UP000749559"/>
    </source>
</evidence>
<dbReference type="Proteomes" id="UP000749559">
    <property type="component" value="Unassembled WGS sequence"/>
</dbReference>
<evidence type="ECO:0000256" key="2">
    <source>
        <dbReference type="ARBA" id="ARBA00022692"/>
    </source>
</evidence>